<organism evidence="5 6">
    <name type="scientific">Biformimicrobium ophioploci</name>
    <dbReference type="NCBI Taxonomy" id="3036711"/>
    <lineage>
        <taxon>Bacteria</taxon>
        <taxon>Pseudomonadati</taxon>
        <taxon>Pseudomonadota</taxon>
        <taxon>Gammaproteobacteria</taxon>
        <taxon>Cellvibrionales</taxon>
        <taxon>Microbulbiferaceae</taxon>
        <taxon>Biformimicrobium</taxon>
    </lineage>
</organism>
<evidence type="ECO:0000256" key="3">
    <source>
        <dbReference type="PROSITE-ProRule" id="PRU10038"/>
    </source>
</evidence>
<sequence>MDQALPEDIQAFLQLVESLQRPSLESIGADVARTAVKAMAPADMGERRCRIEEKHIPVTGGQIPIRVYQPETVRGVVVFFHGGGWVLCDLDTHDAFADQLAHGTGHVVVSVGYRLAPEHPYPTPLEDAYTALCWVSSNIGKLAPGCSTVAIAGDSAGGNLASACCLKARDERGPCISHQLLFYPVMDISTLDSQSYTEFSEGYYLRKSDMVWFAKQYLGGSDSANHPYISPLQAADFRTLPPAYLITAGFDVLRDEGALFAKELQRAGVPVHYACYPDMIHGFLTMASTLPSAQAATANVLQEIATLLNRDRVPV</sequence>
<dbReference type="SUPFAM" id="SSF53474">
    <property type="entry name" value="alpha/beta-Hydrolases"/>
    <property type="match status" value="1"/>
</dbReference>
<name>A0ABQ6LVL5_9GAMM</name>
<dbReference type="InterPro" id="IPR029058">
    <property type="entry name" value="AB_hydrolase_fold"/>
</dbReference>
<dbReference type="PANTHER" id="PTHR48081:SF8">
    <property type="entry name" value="ALPHA_BETA HYDROLASE FOLD-3 DOMAIN-CONTAINING PROTEIN-RELATED"/>
    <property type="match status" value="1"/>
</dbReference>
<dbReference type="InterPro" id="IPR050300">
    <property type="entry name" value="GDXG_lipolytic_enzyme"/>
</dbReference>
<evidence type="ECO:0000313" key="6">
    <source>
        <dbReference type="Proteomes" id="UP001224392"/>
    </source>
</evidence>
<proteinExistence type="inferred from homology"/>
<dbReference type="InterPro" id="IPR033140">
    <property type="entry name" value="Lipase_GDXG_put_SER_AS"/>
</dbReference>
<gene>
    <name evidence="5" type="ORF">MNKW57_04500</name>
</gene>
<dbReference type="EMBL" id="BSYJ01000001">
    <property type="protein sequence ID" value="GMG86129.1"/>
    <property type="molecule type" value="Genomic_DNA"/>
</dbReference>
<keyword evidence="6" id="KW-1185">Reference proteome</keyword>
<comment type="similarity">
    <text evidence="1">Belongs to the 'GDXG' lipolytic enzyme family.</text>
</comment>
<feature type="active site" evidence="3">
    <location>
        <position position="155"/>
    </location>
</feature>
<dbReference type="PANTHER" id="PTHR48081">
    <property type="entry name" value="AB HYDROLASE SUPERFAMILY PROTEIN C4A8.06C"/>
    <property type="match status" value="1"/>
</dbReference>
<comment type="caution">
    <text evidence="5">The sequence shown here is derived from an EMBL/GenBank/DDBJ whole genome shotgun (WGS) entry which is preliminary data.</text>
</comment>
<evidence type="ECO:0000256" key="2">
    <source>
        <dbReference type="ARBA" id="ARBA00022801"/>
    </source>
</evidence>
<dbReference type="InterPro" id="IPR013094">
    <property type="entry name" value="AB_hydrolase_3"/>
</dbReference>
<dbReference type="PROSITE" id="PS01173">
    <property type="entry name" value="LIPASE_GDXG_HIS"/>
    <property type="match status" value="1"/>
</dbReference>
<dbReference type="Proteomes" id="UP001224392">
    <property type="component" value="Unassembled WGS sequence"/>
</dbReference>
<dbReference type="GO" id="GO:0016787">
    <property type="term" value="F:hydrolase activity"/>
    <property type="evidence" value="ECO:0007669"/>
    <property type="project" value="UniProtKB-KW"/>
</dbReference>
<protein>
    <submittedName>
        <fullName evidence="5">Alpha/beta hydrolase</fullName>
    </submittedName>
</protein>
<dbReference type="RefSeq" id="WP_285762635.1">
    <property type="nucleotide sequence ID" value="NZ_BSYJ01000001.1"/>
</dbReference>
<evidence type="ECO:0000313" key="5">
    <source>
        <dbReference type="EMBL" id="GMG86129.1"/>
    </source>
</evidence>
<dbReference type="InterPro" id="IPR002168">
    <property type="entry name" value="Lipase_GDXG_HIS_AS"/>
</dbReference>
<dbReference type="PROSITE" id="PS01174">
    <property type="entry name" value="LIPASE_GDXG_SER"/>
    <property type="match status" value="1"/>
</dbReference>
<feature type="domain" description="Alpha/beta hydrolase fold-3" evidence="4">
    <location>
        <begin position="77"/>
        <end position="284"/>
    </location>
</feature>
<keyword evidence="2 5" id="KW-0378">Hydrolase</keyword>
<dbReference type="Gene3D" id="3.40.50.1820">
    <property type="entry name" value="alpha/beta hydrolase"/>
    <property type="match status" value="1"/>
</dbReference>
<dbReference type="Pfam" id="PF07859">
    <property type="entry name" value="Abhydrolase_3"/>
    <property type="match status" value="1"/>
</dbReference>
<evidence type="ECO:0000256" key="1">
    <source>
        <dbReference type="ARBA" id="ARBA00010515"/>
    </source>
</evidence>
<evidence type="ECO:0000259" key="4">
    <source>
        <dbReference type="Pfam" id="PF07859"/>
    </source>
</evidence>
<reference evidence="5 6" key="1">
    <citation type="submission" date="2023-04" db="EMBL/GenBank/DDBJ databases">
        <title>Marinobulbifer ophiurae gen. nov., sp. Nov., isolate from tissue of brittle star Ophioplocus japonicus.</title>
        <authorList>
            <person name="Kawano K."/>
            <person name="Sawayama S."/>
            <person name="Nakagawa S."/>
        </authorList>
    </citation>
    <scope>NUCLEOTIDE SEQUENCE [LARGE SCALE GENOMIC DNA]</scope>
    <source>
        <strain evidence="5 6">NKW57</strain>
    </source>
</reference>
<accession>A0ABQ6LVL5</accession>